<keyword evidence="3" id="KW-1185">Reference proteome</keyword>
<dbReference type="EMBL" id="JBGFUD010011611">
    <property type="protein sequence ID" value="MFH4983257.1"/>
    <property type="molecule type" value="Genomic_DNA"/>
</dbReference>
<name>A0ABD6F1U0_9BILA</name>
<sequence>MKNSGERVRFHARCMGMCPVAEVAFRRKNNLIHILETDAAITLEKKSSCDEVCETSRAPKCNPNRMVKEYTRSAAGRGSCHPESVRPYPVLLNTVRYLLGLQKENVTVDWATVYGFICDRLRAVRFDMTVQRMNVENSLSLLETMIPFYISTFYECERNPFPTYDRHLHMQQLKECFSLWRASVDRSTSVDIRIAICFLLWNALAVESLALLHSWKVRLPIELSYFVEDVILSIRMNNFVRFFRLLEKQADPLISC</sequence>
<evidence type="ECO:0000313" key="3">
    <source>
        <dbReference type="Proteomes" id="UP001608902"/>
    </source>
</evidence>
<feature type="domain" description="SAC3/GANP/THP3 conserved" evidence="1">
    <location>
        <begin position="17"/>
        <end position="256"/>
    </location>
</feature>
<dbReference type="InterPro" id="IPR005062">
    <property type="entry name" value="SAC3/GANP/THP3_conserved"/>
</dbReference>
<dbReference type="InterPro" id="IPR045107">
    <property type="entry name" value="SAC3/GANP/THP3"/>
</dbReference>
<gene>
    <name evidence="2" type="ORF">AB6A40_009966</name>
</gene>
<dbReference type="Proteomes" id="UP001608902">
    <property type="component" value="Unassembled WGS sequence"/>
</dbReference>
<accession>A0ABD6F1U0</accession>
<evidence type="ECO:0000313" key="2">
    <source>
        <dbReference type="EMBL" id="MFH4983257.1"/>
    </source>
</evidence>
<dbReference type="Gene3D" id="1.25.40.990">
    <property type="match status" value="1"/>
</dbReference>
<proteinExistence type="predicted"/>
<dbReference type="AlphaFoldDB" id="A0ABD6F1U0"/>
<dbReference type="PANTHER" id="PTHR12436:SF3">
    <property type="entry name" value="GERMINAL-CENTER ASSOCIATED NUCLEAR PROTEIN"/>
    <property type="match status" value="1"/>
</dbReference>
<organism evidence="2 3">
    <name type="scientific">Gnathostoma spinigerum</name>
    <dbReference type="NCBI Taxonomy" id="75299"/>
    <lineage>
        <taxon>Eukaryota</taxon>
        <taxon>Metazoa</taxon>
        <taxon>Ecdysozoa</taxon>
        <taxon>Nematoda</taxon>
        <taxon>Chromadorea</taxon>
        <taxon>Rhabditida</taxon>
        <taxon>Spirurina</taxon>
        <taxon>Gnathostomatomorpha</taxon>
        <taxon>Gnathostomatoidea</taxon>
        <taxon>Gnathostomatidae</taxon>
        <taxon>Gnathostoma</taxon>
    </lineage>
</organism>
<dbReference type="PANTHER" id="PTHR12436">
    <property type="entry name" value="80 KDA MCM3-ASSOCIATED PROTEIN"/>
    <property type="match status" value="1"/>
</dbReference>
<evidence type="ECO:0000259" key="1">
    <source>
        <dbReference type="Pfam" id="PF03399"/>
    </source>
</evidence>
<comment type="caution">
    <text evidence="2">The sequence shown here is derived from an EMBL/GenBank/DDBJ whole genome shotgun (WGS) entry which is preliminary data.</text>
</comment>
<dbReference type="Pfam" id="PF03399">
    <property type="entry name" value="SAC3_GANP"/>
    <property type="match status" value="1"/>
</dbReference>
<protein>
    <recommendedName>
        <fullName evidence="1">SAC3/GANP/THP3 conserved domain-containing protein</fullName>
    </recommendedName>
</protein>
<reference evidence="2 3" key="1">
    <citation type="submission" date="2024-08" db="EMBL/GenBank/DDBJ databases">
        <title>Gnathostoma spinigerum genome.</title>
        <authorList>
            <person name="Gonzalez-Bertolin B."/>
            <person name="Monzon S."/>
            <person name="Zaballos A."/>
            <person name="Jimenez P."/>
            <person name="Dekumyoy P."/>
            <person name="Varona S."/>
            <person name="Cuesta I."/>
            <person name="Sumanam S."/>
            <person name="Adisakwattana P."/>
            <person name="Gasser R.B."/>
            <person name="Hernandez-Gonzalez A."/>
            <person name="Young N.D."/>
            <person name="Perteguer M.J."/>
        </authorList>
    </citation>
    <scope>NUCLEOTIDE SEQUENCE [LARGE SCALE GENOMIC DNA]</scope>
    <source>
        <strain evidence="2">AL3</strain>
        <tissue evidence="2">Liver</tissue>
    </source>
</reference>